<dbReference type="AlphaFoldDB" id="A0A0H3D9Z8"/>
<dbReference type="PATRIC" id="fig|749927.5.peg.5939"/>
<evidence type="ECO:0000313" key="3">
    <source>
        <dbReference type="Proteomes" id="UP000000328"/>
    </source>
</evidence>
<dbReference type="Proteomes" id="UP000000328">
    <property type="component" value="Chromosome"/>
</dbReference>
<proteinExistence type="predicted"/>
<keyword evidence="1" id="KW-1133">Transmembrane helix</keyword>
<keyword evidence="1" id="KW-0472">Membrane</keyword>
<sequence>MRTGDSPENRLFRFLVAGAMVSVVALAGMGTTALLRSHGSGPVAVFAGAFVLAFSVVAVLVRRRRRRKTWPGTNLTR</sequence>
<feature type="transmembrane region" description="Helical" evidence="1">
    <location>
        <begin position="12"/>
        <end position="35"/>
    </location>
</feature>
<feature type="transmembrane region" description="Helical" evidence="1">
    <location>
        <begin position="41"/>
        <end position="61"/>
    </location>
</feature>
<evidence type="ECO:0000256" key="1">
    <source>
        <dbReference type="SAM" id="Phobius"/>
    </source>
</evidence>
<organism evidence="2 3">
    <name type="scientific">Amycolatopsis mediterranei (strain U-32)</name>
    <dbReference type="NCBI Taxonomy" id="749927"/>
    <lineage>
        <taxon>Bacteria</taxon>
        <taxon>Bacillati</taxon>
        <taxon>Actinomycetota</taxon>
        <taxon>Actinomycetes</taxon>
        <taxon>Pseudonocardiales</taxon>
        <taxon>Pseudonocardiaceae</taxon>
        <taxon>Amycolatopsis</taxon>
    </lineage>
</organism>
<dbReference type="HOGENOM" id="CLU_2630326_0_0_11"/>
<keyword evidence="1" id="KW-0812">Transmembrane</keyword>
<accession>A0A0H3D9Z8</accession>
<dbReference type="GeneID" id="92873396"/>
<evidence type="ECO:0000313" key="2">
    <source>
        <dbReference type="EMBL" id="ADJ47471.1"/>
    </source>
</evidence>
<dbReference type="RefSeq" id="WP_013227529.1">
    <property type="nucleotide sequence ID" value="NC_014318.1"/>
</dbReference>
<protein>
    <submittedName>
        <fullName evidence="2">Uncharacterized protein</fullName>
    </submittedName>
</protein>
<gene>
    <name evidence="2" type="ordered locus">AMED_5720</name>
</gene>
<reference evidence="2 3" key="1">
    <citation type="journal article" date="2010" name="Cell Res.">
        <title>Complete genome sequence of the rifamycin SV-producing Amycolatopsis mediterranei U32 revealed its genetic characteristics in phylogeny and metabolism.</title>
        <authorList>
            <person name="Zhao W."/>
            <person name="Zhong Y."/>
            <person name="Yuan H."/>
            <person name="Wang J."/>
            <person name="Zheng H."/>
            <person name="Wang Y."/>
            <person name="Cen X."/>
            <person name="Xu F."/>
            <person name="Bai J."/>
            <person name="Han X."/>
            <person name="Lu G."/>
            <person name="Zhu Y."/>
            <person name="Shao Z."/>
            <person name="Yan H."/>
            <person name="Li C."/>
            <person name="Peng N."/>
            <person name="Zhang Z."/>
            <person name="Zhang Y."/>
            <person name="Lin W."/>
            <person name="Fan Y."/>
            <person name="Qin Z."/>
            <person name="Hu Y."/>
            <person name="Zhu B."/>
            <person name="Wang S."/>
            <person name="Ding X."/>
            <person name="Zhao G.P."/>
        </authorList>
    </citation>
    <scope>NUCLEOTIDE SEQUENCE [LARGE SCALE GENOMIC DNA]</scope>
    <source>
        <strain evidence="3">U-32</strain>
    </source>
</reference>
<dbReference type="KEGG" id="amd:AMED_5720"/>
<name>A0A0H3D9Z8_AMYMU</name>
<dbReference type="EMBL" id="CP002000">
    <property type="protein sequence ID" value="ADJ47471.1"/>
    <property type="molecule type" value="Genomic_DNA"/>
</dbReference>